<dbReference type="InterPro" id="IPR006076">
    <property type="entry name" value="FAD-dep_OxRdtase"/>
</dbReference>
<organism evidence="4 5">
    <name type="scientific">Streptomyces andamanensis</name>
    <dbReference type="NCBI Taxonomy" id="1565035"/>
    <lineage>
        <taxon>Bacteria</taxon>
        <taxon>Bacillati</taxon>
        <taxon>Actinomycetota</taxon>
        <taxon>Actinomycetes</taxon>
        <taxon>Kitasatosporales</taxon>
        <taxon>Streptomycetaceae</taxon>
        <taxon>Streptomyces</taxon>
    </lineage>
</organism>
<dbReference type="EC" id="1.-.-.-" evidence="4"/>
<protein>
    <submittedName>
        <fullName evidence="4">NAD(P)/FAD-dependent oxidoreductase</fullName>
        <ecNumber evidence="4">1.-.-.-</ecNumber>
    </submittedName>
</protein>
<dbReference type="GO" id="GO:0016491">
    <property type="term" value="F:oxidoreductase activity"/>
    <property type="evidence" value="ECO:0007669"/>
    <property type="project" value="UniProtKB-KW"/>
</dbReference>
<reference evidence="5" key="1">
    <citation type="journal article" date="2019" name="Int. J. Syst. Evol. Microbiol.">
        <title>The Global Catalogue of Microorganisms (GCM) 10K type strain sequencing project: providing services to taxonomists for standard genome sequencing and annotation.</title>
        <authorList>
            <consortium name="The Broad Institute Genomics Platform"/>
            <consortium name="The Broad Institute Genome Sequencing Center for Infectious Disease"/>
            <person name="Wu L."/>
            <person name="Ma J."/>
        </authorList>
    </citation>
    <scope>NUCLEOTIDE SEQUENCE [LARGE SCALE GENOMIC DNA]</scope>
    <source>
        <strain evidence="5">PCU 347</strain>
    </source>
</reference>
<keyword evidence="5" id="KW-1185">Reference proteome</keyword>
<dbReference type="RefSeq" id="WP_381736442.1">
    <property type="nucleotide sequence ID" value="NZ_JBHSDP010000002.1"/>
</dbReference>
<accession>A0ABV8T7Q2</accession>
<keyword evidence="2" id="KW-0812">Transmembrane</keyword>
<evidence type="ECO:0000313" key="4">
    <source>
        <dbReference type="EMBL" id="MFC4326370.1"/>
    </source>
</evidence>
<dbReference type="SUPFAM" id="SSF51905">
    <property type="entry name" value="FAD/NAD(P)-binding domain"/>
    <property type="match status" value="1"/>
</dbReference>
<feature type="domain" description="FAD dependent oxidoreductase" evidence="3">
    <location>
        <begin position="19"/>
        <end position="373"/>
    </location>
</feature>
<comment type="caution">
    <text evidence="4">The sequence shown here is derived from an EMBL/GenBank/DDBJ whole genome shotgun (WGS) entry which is preliminary data.</text>
</comment>
<dbReference type="SUPFAM" id="SSF54373">
    <property type="entry name" value="FAD-linked reductases, C-terminal domain"/>
    <property type="match status" value="1"/>
</dbReference>
<keyword evidence="2" id="KW-0472">Membrane</keyword>
<name>A0ABV8T7Q2_9ACTN</name>
<dbReference type="Gene3D" id="3.50.50.60">
    <property type="entry name" value="FAD/NAD(P)-binding domain"/>
    <property type="match status" value="1"/>
</dbReference>
<evidence type="ECO:0000259" key="3">
    <source>
        <dbReference type="Pfam" id="PF01266"/>
    </source>
</evidence>
<dbReference type="Pfam" id="PF01266">
    <property type="entry name" value="DAO"/>
    <property type="match status" value="1"/>
</dbReference>
<proteinExistence type="predicted"/>
<evidence type="ECO:0000256" key="1">
    <source>
        <dbReference type="ARBA" id="ARBA00023002"/>
    </source>
</evidence>
<keyword evidence="2" id="KW-1133">Transmembrane helix</keyword>
<keyword evidence="1 4" id="KW-0560">Oxidoreductase</keyword>
<dbReference type="PANTHER" id="PTHR13847">
    <property type="entry name" value="SARCOSINE DEHYDROGENASE-RELATED"/>
    <property type="match status" value="1"/>
</dbReference>
<evidence type="ECO:0000313" key="5">
    <source>
        <dbReference type="Proteomes" id="UP001595824"/>
    </source>
</evidence>
<evidence type="ECO:0000256" key="2">
    <source>
        <dbReference type="SAM" id="Phobius"/>
    </source>
</evidence>
<sequence length="405" mass="42139">MSTAPLGAAPGTARSRSADLVIVGAGVIGAAAAYFAALAGRRVVVVERGALAGGTSSAGEGNLLVSDKEAGPELDLALYSQTVWRQDLAEHAGRWEFESKGGLVVAASARSLATLRELSVHQRASGVEVQDVGQDRLHDHEPHLAKDLAGAAFYPQDAQVQPMLAVAHLLRLARDRGAHVRTGTEVTGFLRSGDRVTGVRTSAGDIPAGAVLNAAGTWAGEVAALARVSVPVRPRRGFVLVTEPLPPRTVRHKVYAAEYVGDVASSDAALQTSPVVEGTDSGTVLIGASRERVGFDRTVSVPAISTLAAKAVALFPMLRQVRLIRAYHGFRPYCPDHLPVIGADPRAPGLWHACGHEGAGIGLAAGTGKLIVQALTGGQPDLDLAPFAPDRFPDRHEDVAEGVSP</sequence>
<dbReference type="PANTHER" id="PTHR13847:SF287">
    <property type="entry name" value="FAD-DEPENDENT OXIDOREDUCTASE DOMAIN-CONTAINING PROTEIN 1"/>
    <property type="match status" value="1"/>
</dbReference>
<dbReference type="Proteomes" id="UP001595824">
    <property type="component" value="Unassembled WGS sequence"/>
</dbReference>
<gene>
    <name evidence="4" type="ORF">ACFPC0_00710</name>
</gene>
<dbReference type="InterPro" id="IPR036188">
    <property type="entry name" value="FAD/NAD-bd_sf"/>
</dbReference>
<feature type="transmembrane region" description="Helical" evidence="2">
    <location>
        <begin position="20"/>
        <end position="39"/>
    </location>
</feature>
<dbReference type="Gene3D" id="3.30.9.10">
    <property type="entry name" value="D-Amino Acid Oxidase, subunit A, domain 2"/>
    <property type="match status" value="1"/>
</dbReference>
<dbReference type="EMBL" id="JBHSDP010000002">
    <property type="protein sequence ID" value="MFC4326370.1"/>
    <property type="molecule type" value="Genomic_DNA"/>
</dbReference>